<organism evidence="1">
    <name type="scientific">marine metagenome</name>
    <dbReference type="NCBI Taxonomy" id="408172"/>
    <lineage>
        <taxon>unclassified sequences</taxon>
        <taxon>metagenomes</taxon>
        <taxon>ecological metagenomes</taxon>
    </lineage>
</organism>
<gene>
    <name evidence="1" type="ORF">METZ01_LOCUS225326</name>
</gene>
<name>A0A382GC85_9ZZZZ</name>
<evidence type="ECO:0000313" key="1">
    <source>
        <dbReference type="EMBL" id="SVB72472.1"/>
    </source>
</evidence>
<accession>A0A382GC85</accession>
<dbReference type="AlphaFoldDB" id="A0A382GC85"/>
<protein>
    <submittedName>
        <fullName evidence="1">Uncharacterized protein</fullName>
    </submittedName>
</protein>
<proteinExistence type="predicted"/>
<feature type="non-terminal residue" evidence="1">
    <location>
        <position position="29"/>
    </location>
</feature>
<reference evidence="1" key="1">
    <citation type="submission" date="2018-05" db="EMBL/GenBank/DDBJ databases">
        <authorList>
            <person name="Lanie J.A."/>
            <person name="Ng W.-L."/>
            <person name="Kazmierczak K.M."/>
            <person name="Andrzejewski T.M."/>
            <person name="Davidsen T.M."/>
            <person name="Wayne K.J."/>
            <person name="Tettelin H."/>
            <person name="Glass J.I."/>
            <person name="Rusch D."/>
            <person name="Podicherti R."/>
            <person name="Tsui H.-C.T."/>
            <person name="Winkler M.E."/>
        </authorList>
    </citation>
    <scope>NUCLEOTIDE SEQUENCE</scope>
</reference>
<dbReference type="EMBL" id="UINC01054583">
    <property type="protein sequence ID" value="SVB72472.1"/>
    <property type="molecule type" value="Genomic_DNA"/>
</dbReference>
<sequence>MDIGQFFTAADLLGISPEIILTVTAFSVL</sequence>